<name>A0A0D8JTN8_COCIM</name>
<dbReference type="OrthoDB" id="4186628at2759"/>
<dbReference type="Proteomes" id="UP000001261">
    <property type="component" value="Unassembled WGS sequence"/>
</dbReference>
<dbReference type="VEuPathDB" id="FungiDB:CIMG_13144"/>
<keyword evidence="2" id="KW-1185">Reference proteome</keyword>
<reference evidence="2" key="2">
    <citation type="journal article" date="2010" name="Genome Res.">
        <title>Population genomic sequencing of Coccidioides fungi reveals recent hybridization and transposon control.</title>
        <authorList>
            <person name="Neafsey D.E."/>
            <person name="Barker B.M."/>
            <person name="Sharpton T.J."/>
            <person name="Stajich J.E."/>
            <person name="Park D.J."/>
            <person name="Whiston E."/>
            <person name="Hung C.-Y."/>
            <person name="McMahan C."/>
            <person name="White J."/>
            <person name="Sykes S."/>
            <person name="Heiman D."/>
            <person name="Young S."/>
            <person name="Zeng Q."/>
            <person name="Abouelleil A."/>
            <person name="Aftuck L."/>
            <person name="Bessette D."/>
            <person name="Brown A."/>
            <person name="FitzGerald M."/>
            <person name="Lui A."/>
            <person name="Macdonald J.P."/>
            <person name="Priest M."/>
            <person name="Orbach M.J."/>
            <person name="Galgiani J.N."/>
            <person name="Kirkland T.N."/>
            <person name="Cole G.T."/>
            <person name="Birren B.W."/>
            <person name="Henn M.R."/>
            <person name="Taylor J.W."/>
            <person name="Rounsley S.D."/>
        </authorList>
    </citation>
    <scope>GENOME REANNOTATION</scope>
    <source>
        <strain evidence="2">RS</strain>
    </source>
</reference>
<accession>A0A0D8JTN8</accession>
<dbReference type="EMBL" id="GG704912">
    <property type="protein sequence ID" value="KJF60700.1"/>
    <property type="molecule type" value="Genomic_DNA"/>
</dbReference>
<proteinExistence type="predicted"/>
<evidence type="ECO:0000313" key="1">
    <source>
        <dbReference type="EMBL" id="KJF60700.1"/>
    </source>
</evidence>
<gene>
    <name evidence="1" type="ORF">CIMG_13144</name>
</gene>
<dbReference type="RefSeq" id="XP_004445494.1">
    <property type="nucleotide sequence ID" value="XM_004445437.1"/>
</dbReference>
<dbReference type="InParanoid" id="A0A0D8JTN8"/>
<dbReference type="AlphaFoldDB" id="A0A0D8JTN8"/>
<reference evidence="2" key="1">
    <citation type="journal article" date="2009" name="Genome Res.">
        <title>Comparative genomic analyses of the human fungal pathogens Coccidioides and their relatives.</title>
        <authorList>
            <person name="Sharpton T.J."/>
            <person name="Stajich J.E."/>
            <person name="Rounsley S.D."/>
            <person name="Gardner M.J."/>
            <person name="Wortman J.R."/>
            <person name="Jordar V.S."/>
            <person name="Maiti R."/>
            <person name="Kodira C.D."/>
            <person name="Neafsey D.E."/>
            <person name="Zeng Q."/>
            <person name="Hung C.-Y."/>
            <person name="McMahan C."/>
            <person name="Muszewska A."/>
            <person name="Grynberg M."/>
            <person name="Mandel M.A."/>
            <person name="Kellner E.M."/>
            <person name="Barker B.M."/>
            <person name="Galgiani J.N."/>
            <person name="Orbach M.J."/>
            <person name="Kirkland T.N."/>
            <person name="Cole G.T."/>
            <person name="Henn M.R."/>
            <person name="Birren B.W."/>
            <person name="Taylor J.W."/>
        </authorList>
    </citation>
    <scope>NUCLEOTIDE SEQUENCE [LARGE SCALE GENOMIC DNA]</scope>
    <source>
        <strain evidence="2">RS</strain>
    </source>
</reference>
<protein>
    <submittedName>
        <fullName evidence="1">Uncharacterized protein</fullName>
    </submittedName>
</protein>
<sequence length="180" mass="20639">MDDKMVTEFPTKKVHQVLQNKEAYNIMHKLWMTKSLIQQNWVKLTRPGGAHSFNKKQRSMVYCKLMELSLYCEADIYALIHQWGEIYTLNTSNDKSFPPPESSLKGGLKKTPKIADFQSRALVYQSQNQPAITQKKDLGTEEHKLSSVKRAVQLPVWIPSLMKGKCARIELESGRSSLLN</sequence>
<organism evidence="1 2">
    <name type="scientific">Coccidioides immitis (strain RS)</name>
    <name type="common">Valley fever fungus</name>
    <dbReference type="NCBI Taxonomy" id="246410"/>
    <lineage>
        <taxon>Eukaryota</taxon>
        <taxon>Fungi</taxon>
        <taxon>Dikarya</taxon>
        <taxon>Ascomycota</taxon>
        <taxon>Pezizomycotina</taxon>
        <taxon>Eurotiomycetes</taxon>
        <taxon>Eurotiomycetidae</taxon>
        <taxon>Onygenales</taxon>
        <taxon>Onygenaceae</taxon>
        <taxon>Coccidioides</taxon>
    </lineage>
</organism>
<dbReference type="GeneID" id="24164771"/>
<evidence type="ECO:0000313" key="2">
    <source>
        <dbReference type="Proteomes" id="UP000001261"/>
    </source>
</evidence>
<dbReference type="KEGG" id="cim:CIMG_13144"/>